<comment type="caution">
    <text evidence="1">The sequence shown here is derived from an EMBL/GenBank/DDBJ whole genome shotgun (WGS) entry which is preliminary data.</text>
</comment>
<sequence>MQCRSILAPFLLNVAVASWLLYLICIGYRYLAVIEKQGIHKIKSKEATEFNPTEETWQLISHAVELAQKIYSDMPHSPRDTIPSPSGDSQKDCDIRRAASKRRSCHCCDRTWFKQTMLNHDQSLGPPRAYHRGFLPWQRACKRTL</sequence>
<dbReference type="Proteomes" id="UP000724584">
    <property type="component" value="Unassembled WGS sequence"/>
</dbReference>
<gene>
    <name evidence="1" type="ORF">F5144DRAFT_614166</name>
</gene>
<proteinExistence type="predicted"/>
<keyword evidence="2" id="KW-1185">Reference proteome</keyword>
<name>A0ACB7P6J6_9PEZI</name>
<accession>A0ACB7P6J6</accession>
<evidence type="ECO:0000313" key="2">
    <source>
        <dbReference type="Proteomes" id="UP000724584"/>
    </source>
</evidence>
<dbReference type="EMBL" id="JAGIZQ010000005">
    <property type="protein sequence ID" value="KAH6628522.1"/>
    <property type="molecule type" value="Genomic_DNA"/>
</dbReference>
<organism evidence="1 2">
    <name type="scientific">Chaetomium tenue</name>
    <dbReference type="NCBI Taxonomy" id="1854479"/>
    <lineage>
        <taxon>Eukaryota</taxon>
        <taxon>Fungi</taxon>
        <taxon>Dikarya</taxon>
        <taxon>Ascomycota</taxon>
        <taxon>Pezizomycotina</taxon>
        <taxon>Sordariomycetes</taxon>
        <taxon>Sordariomycetidae</taxon>
        <taxon>Sordariales</taxon>
        <taxon>Chaetomiaceae</taxon>
        <taxon>Chaetomium</taxon>
    </lineage>
</organism>
<evidence type="ECO:0000313" key="1">
    <source>
        <dbReference type="EMBL" id="KAH6628522.1"/>
    </source>
</evidence>
<reference evidence="1 2" key="1">
    <citation type="journal article" date="2021" name="Nat. Commun.">
        <title>Genetic determinants of endophytism in the Arabidopsis root mycobiome.</title>
        <authorList>
            <person name="Mesny F."/>
            <person name="Miyauchi S."/>
            <person name="Thiergart T."/>
            <person name="Pickel B."/>
            <person name="Atanasova L."/>
            <person name="Karlsson M."/>
            <person name="Huettel B."/>
            <person name="Barry K.W."/>
            <person name="Haridas S."/>
            <person name="Chen C."/>
            <person name="Bauer D."/>
            <person name="Andreopoulos W."/>
            <person name="Pangilinan J."/>
            <person name="LaButti K."/>
            <person name="Riley R."/>
            <person name="Lipzen A."/>
            <person name="Clum A."/>
            <person name="Drula E."/>
            <person name="Henrissat B."/>
            <person name="Kohler A."/>
            <person name="Grigoriev I.V."/>
            <person name="Martin F.M."/>
            <person name="Hacquard S."/>
        </authorList>
    </citation>
    <scope>NUCLEOTIDE SEQUENCE [LARGE SCALE GENOMIC DNA]</scope>
    <source>
        <strain evidence="1 2">MPI-SDFR-AT-0079</strain>
    </source>
</reference>
<protein>
    <submittedName>
        <fullName evidence="1">Uncharacterized protein</fullName>
    </submittedName>
</protein>